<evidence type="ECO:0000313" key="4">
    <source>
        <dbReference type="Proteomes" id="UP000570166"/>
    </source>
</evidence>
<evidence type="ECO:0000256" key="1">
    <source>
        <dbReference type="ARBA" id="ARBA00006484"/>
    </source>
</evidence>
<evidence type="ECO:0000313" key="3">
    <source>
        <dbReference type="EMBL" id="MBA2933650.1"/>
    </source>
</evidence>
<dbReference type="PRINTS" id="PR00081">
    <property type="entry name" value="GDHRDH"/>
</dbReference>
<organism evidence="3 4">
    <name type="scientific">Sphingomonas chungangi</name>
    <dbReference type="NCBI Taxonomy" id="2683589"/>
    <lineage>
        <taxon>Bacteria</taxon>
        <taxon>Pseudomonadati</taxon>
        <taxon>Pseudomonadota</taxon>
        <taxon>Alphaproteobacteria</taxon>
        <taxon>Sphingomonadales</taxon>
        <taxon>Sphingomonadaceae</taxon>
        <taxon>Sphingomonas</taxon>
    </lineage>
</organism>
<comment type="similarity">
    <text evidence="1">Belongs to the short-chain dehydrogenases/reductases (SDR) family.</text>
</comment>
<keyword evidence="4" id="KW-1185">Reference proteome</keyword>
<dbReference type="RefSeq" id="WP_160363462.1">
    <property type="nucleotide sequence ID" value="NZ_JACEIB010000003.1"/>
</dbReference>
<name>A0A838L410_9SPHN</name>
<comment type="caution">
    <text evidence="3">The sequence shown here is derived from an EMBL/GenBank/DDBJ whole genome shotgun (WGS) entry which is preliminary data.</text>
</comment>
<dbReference type="Pfam" id="PF00106">
    <property type="entry name" value="adh_short"/>
    <property type="match status" value="1"/>
</dbReference>
<dbReference type="AlphaFoldDB" id="A0A838L410"/>
<dbReference type="PANTHER" id="PTHR43899:SF13">
    <property type="entry name" value="RH59310P"/>
    <property type="match status" value="1"/>
</dbReference>
<dbReference type="InterPro" id="IPR051019">
    <property type="entry name" value="VLCFA-Steroid_DH"/>
</dbReference>
<dbReference type="Proteomes" id="UP000570166">
    <property type="component" value="Unassembled WGS sequence"/>
</dbReference>
<reference evidence="3 4" key="1">
    <citation type="submission" date="2020-07" db="EMBL/GenBank/DDBJ databases">
        <authorList>
            <person name="Sun Q."/>
        </authorList>
    </citation>
    <scope>NUCLEOTIDE SEQUENCE [LARGE SCALE GENOMIC DNA]</scope>
    <source>
        <strain evidence="3 4">CGMCC 1.13654</strain>
    </source>
</reference>
<gene>
    <name evidence="3" type="ORF">HZF05_06015</name>
</gene>
<dbReference type="SUPFAM" id="SSF51735">
    <property type="entry name" value="NAD(P)-binding Rossmann-fold domains"/>
    <property type="match status" value="1"/>
</dbReference>
<dbReference type="PANTHER" id="PTHR43899">
    <property type="entry name" value="RH59310P"/>
    <property type="match status" value="1"/>
</dbReference>
<dbReference type="InterPro" id="IPR036291">
    <property type="entry name" value="NAD(P)-bd_dom_sf"/>
</dbReference>
<evidence type="ECO:0000256" key="2">
    <source>
        <dbReference type="ARBA" id="ARBA00023002"/>
    </source>
</evidence>
<sequence>MAASPVLDRDKYGPWAVIAGGSDGTGAAFARDIAASGINLLLVARRPGPLEGLAQELRQAHGVEVQTLSLDLNAPDAAQRMAQAAEGKEVGLYISNAGAEKGGSYFLDQSTETIHNLIARNVVTVVDACQLFGAPMVARGRGGMVLMGSGAGLGGQPGVATYSGVKAFVLNLAESLWGEWRASGVDVIGIAAPIMDTPTLRELLGDMQIPGMLSADEVARTALERMRAGAPCHVYPLDPTPEEALRQSDIRRDRILAVQAITASLFGH</sequence>
<keyword evidence="2" id="KW-0560">Oxidoreductase</keyword>
<dbReference type="InterPro" id="IPR002347">
    <property type="entry name" value="SDR_fam"/>
</dbReference>
<accession>A0A838L410</accession>
<dbReference type="EMBL" id="JACEIB010000003">
    <property type="protein sequence ID" value="MBA2933650.1"/>
    <property type="molecule type" value="Genomic_DNA"/>
</dbReference>
<dbReference type="GO" id="GO:0016491">
    <property type="term" value="F:oxidoreductase activity"/>
    <property type="evidence" value="ECO:0007669"/>
    <property type="project" value="UniProtKB-KW"/>
</dbReference>
<proteinExistence type="inferred from homology"/>
<protein>
    <submittedName>
        <fullName evidence="3">SDR family NAD(P)-dependent oxidoreductase</fullName>
    </submittedName>
</protein>
<dbReference type="Gene3D" id="3.40.50.720">
    <property type="entry name" value="NAD(P)-binding Rossmann-like Domain"/>
    <property type="match status" value="1"/>
</dbReference>